<evidence type="ECO:0000313" key="2">
    <source>
        <dbReference type="EMBL" id="TDU23324.1"/>
    </source>
</evidence>
<sequence>MNPTSIIESAKENVAAGRSKVTLVLSHGQDLVQSGTQTLHCAKDVLLGAGHDIKKVVVRTKDELRRTLQEGRERLHHKLTNIATPTRKEAAAARKVDVKAKKQRKRDAEVNEGPDVDPASPLPA</sequence>
<organism evidence="2 3">
    <name type="scientific">Panacagrimonas perspica</name>
    <dbReference type="NCBI Taxonomy" id="381431"/>
    <lineage>
        <taxon>Bacteria</taxon>
        <taxon>Pseudomonadati</taxon>
        <taxon>Pseudomonadota</taxon>
        <taxon>Gammaproteobacteria</taxon>
        <taxon>Nevskiales</taxon>
        <taxon>Nevskiaceae</taxon>
        <taxon>Panacagrimonas</taxon>
    </lineage>
</organism>
<accession>A0A4R7NQT0</accession>
<keyword evidence="3" id="KW-1185">Reference proteome</keyword>
<reference evidence="2 3" key="1">
    <citation type="submission" date="2019-03" db="EMBL/GenBank/DDBJ databases">
        <title>Genomic Encyclopedia of Type Strains, Phase IV (KMG-IV): sequencing the most valuable type-strain genomes for metagenomic binning, comparative biology and taxonomic classification.</title>
        <authorList>
            <person name="Goeker M."/>
        </authorList>
    </citation>
    <scope>NUCLEOTIDE SEQUENCE [LARGE SCALE GENOMIC DNA]</scope>
    <source>
        <strain evidence="2 3">DSM 26377</strain>
    </source>
</reference>
<dbReference type="AlphaFoldDB" id="A0A4R7NQT0"/>
<name>A0A4R7NQT0_9GAMM</name>
<dbReference type="Proteomes" id="UP000295341">
    <property type="component" value="Unassembled WGS sequence"/>
</dbReference>
<evidence type="ECO:0000313" key="3">
    <source>
        <dbReference type="Proteomes" id="UP000295341"/>
    </source>
</evidence>
<dbReference type="EMBL" id="SOBT01000013">
    <property type="protein sequence ID" value="TDU23324.1"/>
    <property type="molecule type" value="Genomic_DNA"/>
</dbReference>
<feature type="compositionally biased region" description="Basic and acidic residues" evidence="1">
    <location>
        <begin position="86"/>
        <end position="100"/>
    </location>
</feature>
<feature type="region of interest" description="Disordered" evidence="1">
    <location>
        <begin position="83"/>
        <end position="124"/>
    </location>
</feature>
<proteinExistence type="predicted"/>
<comment type="caution">
    <text evidence="2">The sequence shown here is derived from an EMBL/GenBank/DDBJ whole genome shotgun (WGS) entry which is preliminary data.</text>
</comment>
<gene>
    <name evidence="2" type="ORF">DFR24_4850</name>
</gene>
<evidence type="ECO:0000256" key="1">
    <source>
        <dbReference type="SAM" id="MobiDB-lite"/>
    </source>
</evidence>
<protein>
    <submittedName>
        <fullName evidence="2">Uncharacterized protein</fullName>
    </submittedName>
</protein>
<dbReference type="RefSeq" id="WP_133883991.1">
    <property type="nucleotide sequence ID" value="NZ_MWIN01000043.1"/>
</dbReference>